<dbReference type="AlphaFoldDB" id="A0A7J6TAF0"/>
<feature type="domain" description="Glycosyl hydrolase family 92" evidence="2">
    <location>
        <begin position="266"/>
        <end position="623"/>
    </location>
</feature>
<dbReference type="GO" id="GO:0005975">
    <property type="term" value="P:carbohydrate metabolic process"/>
    <property type="evidence" value="ECO:0007669"/>
    <property type="project" value="InterPro"/>
</dbReference>
<dbReference type="InterPro" id="IPR041371">
    <property type="entry name" value="GH92_N"/>
</dbReference>
<dbReference type="PANTHER" id="PTHR12143:SF43">
    <property type="entry name" value="PUTATIVE-RELATED"/>
    <property type="match status" value="1"/>
</dbReference>
<reference evidence="4 5" key="1">
    <citation type="submission" date="2020-04" db="EMBL/GenBank/DDBJ databases">
        <title>Perkinsus olseni comparative genomics.</title>
        <authorList>
            <person name="Bogema D.R."/>
        </authorList>
    </citation>
    <scope>NUCLEOTIDE SEQUENCE [LARGE SCALE GENOMIC DNA]</scope>
    <source>
        <strain evidence="4">ATCC PRA-205</strain>
    </source>
</reference>
<dbReference type="InterPro" id="IPR008928">
    <property type="entry name" value="6-hairpin_glycosidase_sf"/>
</dbReference>
<dbReference type="Pfam" id="PF07971">
    <property type="entry name" value="Glyco_hydro_92"/>
    <property type="match status" value="1"/>
</dbReference>
<keyword evidence="1" id="KW-0732">Signal</keyword>
<dbReference type="InterPro" id="IPR005887">
    <property type="entry name" value="GH92_a_mannosidase_put"/>
</dbReference>
<protein>
    <submittedName>
        <fullName evidence="4">Uncharacterized protein</fullName>
    </submittedName>
</protein>
<dbReference type="SUPFAM" id="SSF48208">
    <property type="entry name" value="Six-hairpin glycosidases"/>
    <property type="match status" value="1"/>
</dbReference>
<sequence length="638" mass="71246">METRLGWSFLLLACFTLRHRISAAESPSEMANVLAGTINNYDISTGGNMPLMARPFGFNHWSVATTMRDGRLDFSPASSDFYGILCTHQPSWWIGDYGYFLILPNLNTPFTSFITLPGASFFRPDQTVYRPYYFRTSLVDSPPVAGYGYVVTEMTPTEHAAALRFRFVSEGKKQIIFRNSRDLVLLSKPDEVSRIVFTTNVNSGGVPANFRMFVVIDANPLPVSVMLDTSLSRDAVLSFDVAGSNNATATTVVEVRVATSFISEAQAWLNLRREAPWARTFDFLKEQSKGVWDERMSSIQIDPGVNSYNFRRTFYTNYYRSLLFPRLLTELNETDTKVHYSPYTGRVHPGELAADSGFWDSYNTVYLWLDLTAPDVLARLLEGWVNAYKEAGWLPTWPSPGERQSMIGTMGDVVLAWAIVSGKATGETKLAMYQAMRQDAFGNAWQSSPAGRACSEYYNEKGFFPPSECPDSVSRVLMNMVADSAIAHAADKLDMADDAAVLRKRVSRAVDANWNPELAIFGPRDEAGNWYNISIKSWSSQAYTEGGALQYRFCLPFDVPRLVGLHGGHEKFCEAIRGHFTDTTLPLFEPSSLSIITHEQKELSLISDRFGQYAHNNQPSHHVLGVALAAGCYTAADE</sequence>
<organism evidence="4 5">
    <name type="scientific">Perkinsus olseni</name>
    <name type="common">Perkinsus atlanticus</name>
    <dbReference type="NCBI Taxonomy" id="32597"/>
    <lineage>
        <taxon>Eukaryota</taxon>
        <taxon>Sar</taxon>
        <taxon>Alveolata</taxon>
        <taxon>Perkinsozoa</taxon>
        <taxon>Perkinsea</taxon>
        <taxon>Perkinsida</taxon>
        <taxon>Perkinsidae</taxon>
        <taxon>Perkinsus</taxon>
    </lineage>
</organism>
<dbReference type="InterPro" id="IPR050883">
    <property type="entry name" value="PNGase"/>
</dbReference>
<dbReference type="Gene3D" id="1.20.1050.60">
    <property type="entry name" value="alpha-1,2-mannosidase"/>
    <property type="match status" value="1"/>
</dbReference>
<accession>A0A7J6TAF0</accession>
<dbReference type="Gene3D" id="1.20.1610.10">
    <property type="entry name" value="alpha-1,2-mannosidases domains"/>
    <property type="match status" value="1"/>
</dbReference>
<feature type="signal peptide" evidence="1">
    <location>
        <begin position="1"/>
        <end position="23"/>
    </location>
</feature>
<name>A0A7J6TAF0_PEROL</name>
<feature type="chain" id="PRO_5029873531" evidence="1">
    <location>
        <begin position="24"/>
        <end position="638"/>
    </location>
</feature>
<dbReference type="NCBIfam" id="TIGR01180">
    <property type="entry name" value="aman2_put"/>
    <property type="match status" value="1"/>
</dbReference>
<dbReference type="GO" id="GO:0006516">
    <property type="term" value="P:glycoprotein catabolic process"/>
    <property type="evidence" value="ECO:0007669"/>
    <property type="project" value="TreeGrafter"/>
</dbReference>
<dbReference type="GO" id="GO:0030246">
    <property type="term" value="F:carbohydrate binding"/>
    <property type="evidence" value="ECO:0007669"/>
    <property type="project" value="InterPro"/>
</dbReference>
<dbReference type="GO" id="GO:0005829">
    <property type="term" value="C:cytosol"/>
    <property type="evidence" value="ECO:0007669"/>
    <property type="project" value="TreeGrafter"/>
</dbReference>
<dbReference type="EMBL" id="JABANM010009174">
    <property type="protein sequence ID" value="KAF4741350.1"/>
    <property type="molecule type" value="Genomic_DNA"/>
</dbReference>
<comment type="caution">
    <text evidence="4">The sequence shown here is derived from an EMBL/GenBank/DDBJ whole genome shotgun (WGS) entry which is preliminary data.</text>
</comment>
<dbReference type="InterPro" id="IPR012939">
    <property type="entry name" value="Glyco_hydro_92"/>
</dbReference>
<proteinExistence type="predicted"/>
<evidence type="ECO:0000313" key="5">
    <source>
        <dbReference type="Proteomes" id="UP000574390"/>
    </source>
</evidence>
<dbReference type="Gene3D" id="2.70.98.10">
    <property type="match status" value="1"/>
</dbReference>
<dbReference type="Proteomes" id="UP000574390">
    <property type="component" value="Unassembled WGS sequence"/>
</dbReference>
<gene>
    <name evidence="4" type="ORF">FOZ62_002348</name>
</gene>
<dbReference type="InterPro" id="IPR014718">
    <property type="entry name" value="GH-type_carb-bd"/>
</dbReference>
<evidence type="ECO:0000256" key="1">
    <source>
        <dbReference type="SAM" id="SignalP"/>
    </source>
</evidence>
<feature type="domain" description="Glycosyl hydrolase family 92 N-terminal" evidence="3">
    <location>
        <begin position="32"/>
        <end position="227"/>
    </location>
</feature>
<dbReference type="PANTHER" id="PTHR12143">
    <property type="entry name" value="PEPTIDE N-GLYCANASE PNGASE -RELATED"/>
    <property type="match status" value="1"/>
</dbReference>
<evidence type="ECO:0000259" key="2">
    <source>
        <dbReference type="Pfam" id="PF07971"/>
    </source>
</evidence>
<dbReference type="Pfam" id="PF17678">
    <property type="entry name" value="Glyco_hydro_92N"/>
    <property type="match status" value="1"/>
</dbReference>
<dbReference type="Gene3D" id="3.30.2080.10">
    <property type="entry name" value="GH92 mannosidase domain"/>
    <property type="match status" value="1"/>
</dbReference>
<evidence type="ECO:0000313" key="4">
    <source>
        <dbReference type="EMBL" id="KAF4741350.1"/>
    </source>
</evidence>
<dbReference type="GO" id="GO:0000224">
    <property type="term" value="F:peptide-N4-(N-acetyl-beta-glucosaminyl)asparagine amidase activity"/>
    <property type="evidence" value="ECO:0007669"/>
    <property type="project" value="TreeGrafter"/>
</dbReference>
<evidence type="ECO:0000259" key="3">
    <source>
        <dbReference type="Pfam" id="PF17678"/>
    </source>
</evidence>